<feature type="transmembrane region" description="Helical" evidence="6">
    <location>
        <begin position="249"/>
        <end position="267"/>
    </location>
</feature>
<evidence type="ECO:0008006" key="9">
    <source>
        <dbReference type="Google" id="ProtNLM"/>
    </source>
</evidence>
<accession>A0A1F7VD37</accession>
<dbReference type="GO" id="GO:0033573">
    <property type="term" value="C:high-affinity iron permease complex"/>
    <property type="evidence" value="ECO:0007669"/>
    <property type="project" value="InterPro"/>
</dbReference>
<protein>
    <recommendedName>
        <fullName evidence="9">High-affinity iron transporter</fullName>
    </recommendedName>
</protein>
<evidence type="ECO:0000256" key="5">
    <source>
        <dbReference type="ARBA" id="ARBA00023136"/>
    </source>
</evidence>
<feature type="transmembrane region" description="Helical" evidence="6">
    <location>
        <begin position="38"/>
        <end position="61"/>
    </location>
</feature>
<dbReference type="InterPro" id="IPR004923">
    <property type="entry name" value="FTR1/Fip1/EfeU"/>
</dbReference>
<evidence type="ECO:0000256" key="1">
    <source>
        <dbReference type="ARBA" id="ARBA00004141"/>
    </source>
</evidence>
<dbReference type="PANTHER" id="PTHR31632:SF2">
    <property type="entry name" value="PLASMA MEMBRANE IRON PERMEASE"/>
    <property type="match status" value="1"/>
</dbReference>
<evidence type="ECO:0000256" key="4">
    <source>
        <dbReference type="ARBA" id="ARBA00022989"/>
    </source>
</evidence>
<keyword evidence="5 6" id="KW-0472">Membrane</keyword>
<evidence type="ECO:0000313" key="7">
    <source>
        <dbReference type="EMBL" id="OGL88470.1"/>
    </source>
</evidence>
<comment type="subcellular location">
    <subcellularLocation>
        <location evidence="1">Membrane</location>
        <topology evidence="1">Multi-pass membrane protein</topology>
    </subcellularLocation>
</comment>
<feature type="transmembrane region" description="Helical" evidence="6">
    <location>
        <begin position="6"/>
        <end position="26"/>
    </location>
</feature>
<keyword evidence="4 6" id="KW-1133">Transmembrane helix</keyword>
<name>A0A1F7VD37_9BACT</name>
<keyword evidence="3 6" id="KW-0812">Transmembrane</keyword>
<feature type="transmembrane region" description="Helical" evidence="6">
    <location>
        <begin position="175"/>
        <end position="196"/>
    </location>
</feature>
<dbReference type="GO" id="GO:0015093">
    <property type="term" value="F:ferrous iron transmembrane transporter activity"/>
    <property type="evidence" value="ECO:0007669"/>
    <property type="project" value="TreeGrafter"/>
</dbReference>
<dbReference type="EMBL" id="MGER01000029">
    <property type="protein sequence ID" value="OGL88470.1"/>
    <property type="molecule type" value="Genomic_DNA"/>
</dbReference>
<feature type="transmembrane region" description="Helical" evidence="6">
    <location>
        <begin position="106"/>
        <end position="125"/>
    </location>
</feature>
<sequence length="281" mass="30307">MFPGFLIGFRETLEAALIVGIVVGYLRHTNRGASIPSVWRAVGLAVIASAGGAWLFASFLGGFEGTKEEWFEGVLMLTGAALITSAVLNLIHHFRSRREVELKVESTLTCAGITGLSVLVFLSVLREGVESVLFLSAANMVVPDEHRVGALFGIAGALLIGWALFRGLIRLNLKYFFTVTSLLLVFFAAGLTAHGIHELQEAGALPVLTREAWNINPTLRPDGTYPLMHDNGMVGSVLNGVFGYNGNPSYAEVIAYAGYLIALSFVWRRVLPSRARASEAV</sequence>
<dbReference type="Pfam" id="PF03239">
    <property type="entry name" value="FTR1"/>
    <property type="match status" value="1"/>
</dbReference>
<feature type="transmembrane region" description="Helical" evidence="6">
    <location>
        <begin position="148"/>
        <end position="168"/>
    </location>
</feature>
<comment type="caution">
    <text evidence="7">The sequence shown here is derived from an EMBL/GenBank/DDBJ whole genome shotgun (WGS) entry which is preliminary data.</text>
</comment>
<evidence type="ECO:0000256" key="6">
    <source>
        <dbReference type="SAM" id="Phobius"/>
    </source>
</evidence>
<evidence type="ECO:0000313" key="8">
    <source>
        <dbReference type="Proteomes" id="UP000178264"/>
    </source>
</evidence>
<dbReference type="AlphaFoldDB" id="A0A1F7VD37"/>
<reference evidence="7 8" key="1">
    <citation type="journal article" date="2016" name="Nat. Commun.">
        <title>Thousands of microbial genomes shed light on interconnected biogeochemical processes in an aquifer system.</title>
        <authorList>
            <person name="Anantharaman K."/>
            <person name="Brown C.T."/>
            <person name="Hug L.A."/>
            <person name="Sharon I."/>
            <person name="Castelle C.J."/>
            <person name="Probst A.J."/>
            <person name="Thomas B.C."/>
            <person name="Singh A."/>
            <person name="Wilkins M.J."/>
            <person name="Karaoz U."/>
            <person name="Brodie E.L."/>
            <person name="Williams K.H."/>
            <person name="Hubbard S.S."/>
            <person name="Banfield J.F."/>
        </authorList>
    </citation>
    <scope>NUCLEOTIDE SEQUENCE [LARGE SCALE GENOMIC DNA]</scope>
</reference>
<evidence type="ECO:0000256" key="3">
    <source>
        <dbReference type="ARBA" id="ARBA00022692"/>
    </source>
</evidence>
<comment type="similarity">
    <text evidence="2">Belongs to the oxidase-dependent Fe transporter (OFeT) (TC 9.A.10.1) family.</text>
</comment>
<dbReference type="Proteomes" id="UP000178264">
    <property type="component" value="Unassembled WGS sequence"/>
</dbReference>
<feature type="transmembrane region" description="Helical" evidence="6">
    <location>
        <begin position="73"/>
        <end position="94"/>
    </location>
</feature>
<gene>
    <name evidence="7" type="ORF">A3I42_03280</name>
</gene>
<evidence type="ECO:0000256" key="2">
    <source>
        <dbReference type="ARBA" id="ARBA00008333"/>
    </source>
</evidence>
<proteinExistence type="inferred from homology"/>
<dbReference type="PANTHER" id="PTHR31632">
    <property type="entry name" value="IRON TRANSPORTER FTH1"/>
    <property type="match status" value="1"/>
</dbReference>
<organism evidence="7 8">
    <name type="scientific">Candidatus Uhrbacteria bacterium RIFCSPLOWO2_02_FULL_49_11</name>
    <dbReference type="NCBI Taxonomy" id="1802409"/>
    <lineage>
        <taxon>Bacteria</taxon>
        <taxon>Candidatus Uhriibacteriota</taxon>
    </lineage>
</organism>